<name>A0AC34R6A1_9BILA</name>
<evidence type="ECO:0000313" key="1">
    <source>
        <dbReference type="Proteomes" id="UP000887576"/>
    </source>
</evidence>
<evidence type="ECO:0000313" key="2">
    <source>
        <dbReference type="WBParaSite" id="JU765_v2.g3806.t1"/>
    </source>
</evidence>
<accession>A0AC34R6A1</accession>
<protein>
    <submittedName>
        <fullName evidence="2">Uncharacterized protein</fullName>
    </submittedName>
</protein>
<organism evidence="1 2">
    <name type="scientific">Panagrolaimus sp. JU765</name>
    <dbReference type="NCBI Taxonomy" id="591449"/>
    <lineage>
        <taxon>Eukaryota</taxon>
        <taxon>Metazoa</taxon>
        <taxon>Ecdysozoa</taxon>
        <taxon>Nematoda</taxon>
        <taxon>Chromadorea</taxon>
        <taxon>Rhabditida</taxon>
        <taxon>Tylenchina</taxon>
        <taxon>Panagrolaimomorpha</taxon>
        <taxon>Panagrolaimoidea</taxon>
        <taxon>Panagrolaimidae</taxon>
        <taxon>Panagrolaimus</taxon>
    </lineage>
</organism>
<dbReference type="Proteomes" id="UP000887576">
    <property type="component" value="Unplaced"/>
</dbReference>
<reference evidence="2" key="1">
    <citation type="submission" date="2022-11" db="UniProtKB">
        <authorList>
            <consortium name="WormBaseParasite"/>
        </authorList>
    </citation>
    <scope>IDENTIFICATION</scope>
</reference>
<dbReference type="WBParaSite" id="JU765_v2.g3806.t1">
    <property type="protein sequence ID" value="JU765_v2.g3806.t1"/>
    <property type="gene ID" value="JU765_v2.g3806"/>
</dbReference>
<proteinExistence type="predicted"/>
<sequence length="132" mass="15229">MFLWPKLWDIPELEEPTQEEISDCEIAENSSQSSCSRIEVQVKMPKIPIEIFETASDEETLLEESNLVDVPLPQPEPTPGASSQIQEPLTAAQISEEWPVHVSIHGDSDLNEGTPKCFNFRQIWRRFRERFF</sequence>